<dbReference type="Pfam" id="PF17963">
    <property type="entry name" value="Big_9"/>
    <property type="match status" value="1"/>
</dbReference>
<dbReference type="AlphaFoldDB" id="A0A2U8W0V8"/>
<dbReference type="InterPro" id="IPR010221">
    <property type="entry name" value="VCBS_dom"/>
</dbReference>
<feature type="region of interest" description="Disordered" evidence="1">
    <location>
        <begin position="987"/>
        <end position="1017"/>
    </location>
</feature>
<proteinExistence type="predicted"/>
<organism evidence="3 4">
    <name type="scientific">Methylobacterium durans</name>
    <dbReference type="NCBI Taxonomy" id="2202825"/>
    <lineage>
        <taxon>Bacteria</taxon>
        <taxon>Pseudomonadati</taxon>
        <taxon>Pseudomonadota</taxon>
        <taxon>Alphaproteobacteria</taxon>
        <taxon>Hyphomicrobiales</taxon>
        <taxon>Methylobacteriaceae</taxon>
        <taxon>Methylobacterium</taxon>
    </lineage>
</organism>
<dbReference type="NCBIfam" id="TIGR01965">
    <property type="entry name" value="VCBS_repeat"/>
    <property type="match status" value="3"/>
</dbReference>
<dbReference type="PANTHER" id="PTHR38731">
    <property type="entry name" value="LIPL45-RELATED LIPOPROTEIN-RELATED"/>
    <property type="match status" value="1"/>
</dbReference>
<protein>
    <recommendedName>
        <fullName evidence="2">FecR protein domain-containing protein</fullName>
    </recommendedName>
</protein>
<dbReference type="KEGG" id="mets:DK389_03275"/>
<gene>
    <name evidence="3" type="ORF">DK389_03275</name>
</gene>
<feature type="domain" description="FecR protein" evidence="2">
    <location>
        <begin position="146"/>
        <end position="241"/>
    </location>
</feature>
<dbReference type="OrthoDB" id="5593939at2"/>
<dbReference type="EMBL" id="CP029550">
    <property type="protein sequence ID" value="AWN39733.1"/>
    <property type="molecule type" value="Genomic_DNA"/>
</dbReference>
<dbReference type="Proteomes" id="UP000245926">
    <property type="component" value="Chromosome"/>
</dbReference>
<keyword evidence="4" id="KW-1185">Reference proteome</keyword>
<dbReference type="RefSeq" id="WP_109887420.1">
    <property type="nucleotide sequence ID" value="NZ_CP029550.1"/>
</dbReference>
<feature type="region of interest" description="Disordered" evidence="1">
    <location>
        <begin position="316"/>
        <end position="393"/>
    </location>
</feature>
<reference evidence="4" key="1">
    <citation type="submission" date="2018-05" db="EMBL/GenBank/DDBJ databases">
        <title>Complete Genome Sequence of Methylobacterium sp. 17SD2-17.</title>
        <authorList>
            <person name="Srinivasan S."/>
        </authorList>
    </citation>
    <scope>NUCLEOTIDE SEQUENCE [LARGE SCALE GENOMIC DNA]</scope>
    <source>
        <strain evidence="4">17SD2-17</strain>
    </source>
</reference>
<dbReference type="InterPro" id="IPR006860">
    <property type="entry name" value="FecR"/>
</dbReference>
<dbReference type="Pfam" id="PF04773">
    <property type="entry name" value="FecR"/>
    <property type="match status" value="1"/>
</dbReference>
<evidence type="ECO:0000313" key="3">
    <source>
        <dbReference type="EMBL" id="AWN39733.1"/>
    </source>
</evidence>
<evidence type="ECO:0000259" key="2">
    <source>
        <dbReference type="Pfam" id="PF04773"/>
    </source>
</evidence>
<sequence length="1197" mass="121329">MKTIDEFDEQPLGPSFGIEVVREVWAVGDTIRVENAALLFQGHYERVGADLVISDATHRLRIHDYFTVEKRPALVAPNGASLRDDVIVALSRSIATELHAQNGQSPVSDATPIIGRVQTVTGSATIVRNGISVDAHAGDLVYKGDIVQTDRASALAIAFLDGTLFSLSASARMILNDMVYKADGVANSTLFNLVQGSISFVAGQVAKTGDMKVGTPVAVMGIRGTAVQVQIDADNGATRFSLMTEPDGHTGRFDVYDRDDSTRLLFTVSDSGQAFLVQPTGPQQVKIDQLAKTPFDLQTEAGIVQTIFKTLADVPRLPVPQGPARGGPGSGTEPNILQPDAGPQEGPRPGGTPSDPREVAPTDRAPDRGDRPDGIVIPHADRNTEHPQGSGEETPHLVLASQNVAVLQDSALVAANAGQGVLAPSAGAGAQGLRIVAARVGPDTASDGVALADGTVVLAGRYGTLILHQDGTYLYRADQAAALAEGQHGTDTFSFQVQDDAGTSATATLTVDVTGVNDMPVLAANNAGSHVATEISGVPAGSSTTAARTTLSFTDVDLSDTHTVAYAAEPATWSGGPAIPAELISALSRALTLTENDATGTGTGSVTASFSLADKWTAFLSAGETLTATYTVTVTDNHGAASTQPVTFTIAGVNDVPVLAADTAASHAGTGVAGSGTRADATLGFTDADLNDTHAISGSLNAAVWSVGSAVLADTVSALSRALTLTGSDATGTGAGSVTASFGLADKLTAFLAEGETLTATYTVTVTDNHGAASSQPVTFAVAGVNDAPVLAADSAGSHTVTRVTDGTGCTAIDLVNAMLGFADADLSDTHTVQLGSAGAIWSAGPLTCLPVAEANALTDALNHALSFTLTDSVGAGSGSVDLTFSAPEEVFEFLGACDSLTVTYEVTVTDDHGAASTQPVTFTVAGSNEALLRPTAKPAGAANVLPSADMALSDAAHQTANGNVATDGAEVATADHRVRSVGASGLSANPEETLHSDDAAPLTASDLGDATDPQPSGVVLDAVSRSIVFSALAHEEPAVGHVAHDAFGSTSCPTGSVEAHFARSDDAVGKAPSAGECGHAVAAPASDCIMPMISEAGHATFVFTDRGARAGHIHAVVDVDAAQNGIGCAHSGGAQGEPIVVGLAAAPPHDYDLSADESIGATMMHLNPNAALQGFVKASWLDHLVDQCLSGVADLA</sequence>
<evidence type="ECO:0000256" key="1">
    <source>
        <dbReference type="SAM" id="MobiDB-lite"/>
    </source>
</evidence>
<evidence type="ECO:0000313" key="4">
    <source>
        <dbReference type="Proteomes" id="UP000245926"/>
    </source>
</evidence>
<accession>A0A2U8W0V8</accession>
<feature type="compositionally biased region" description="Basic and acidic residues" evidence="1">
    <location>
        <begin position="355"/>
        <end position="385"/>
    </location>
</feature>
<name>A0A2U8W0V8_9HYPH</name>